<evidence type="ECO:0000259" key="1">
    <source>
        <dbReference type="SMART" id="SM01126"/>
    </source>
</evidence>
<feature type="domain" description="ISXO2-like transposase" evidence="1">
    <location>
        <begin position="137"/>
        <end position="292"/>
    </location>
</feature>
<dbReference type="Pfam" id="PF12760">
    <property type="entry name" value="Zn_ribbon_IS1595"/>
    <property type="match status" value="1"/>
</dbReference>
<dbReference type="InterPro" id="IPR024442">
    <property type="entry name" value="Transposase_Zn_ribbon"/>
</dbReference>
<dbReference type="InterPro" id="IPR024445">
    <property type="entry name" value="Tnp_ISXO2-like"/>
</dbReference>
<dbReference type="Pfam" id="PF12762">
    <property type="entry name" value="DDE_Tnp_IS1595"/>
    <property type="match status" value="1"/>
</dbReference>
<dbReference type="PANTHER" id="PTHR47163">
    <property type="entry name" value="DDE_TNP_IS1595 DOMAIN-CONTAINING PROTEIN"/>
    <property type="match status" value="1"/>
</dbReference>
<gene>
    <name evidence="2" type="ORF">CJD36_007940</name>
</gene>
<accession>A0A2S7SYW6</accession>
<proteinExistence type="predicted"/>
<evidence type="ECO:0000313" key="3">
    <source>
        <dbReference type="Proteomes" id="UP000239872"/>
    </source>
</evidence>
<name>A0A2S7SYW6_9BACT</name>
<dbReference type="OrthoDB" id="9783459at2"/>
<reference evidence="2 3" key="1">
    <citation type="submission" date="2018-01" db="EMBL/GenBank/DDBJ databases">
        <title>A novel member of the phylum Bacteroidetes isolated from glacier ice.</title>
        <authorList>
            <person name="Liu Q."/>
            <person name="Xin Y.-H."/>
        </authorList>
    </citation>
    <scope>NUCLEOTIDE SEQUENCE [LARGE SCALE GENOMIC DNA]</scope>
    <source>
        <strain evidence="2 3">RB1R16</strain>
    </source>
</reference>
<dbReference type="NCBIfam" id="NF033547">
    <property type="entry name" value="transpos_IS1595"/>
    <property type="match status" value="1"/>
</dbReference>
<dbReference type="Proteomes" id="UP000239872">
    <property type="component" value="Unassembled WGS sequence"/>
</dbReference>
<keyword evidence="3" id="KW-1185">Reference proteome</keyword>
<dbReference type="RefSeq" id="WP_105038596.1">
    <property type="nucleotide sequence ID" value="NZ_PPSL01000002.1"/>
</dbReference>
<comment type="caution">
    <text evidence="2">The sequence shown here is derived from an EMBL/GenBank/DDBJ whole genome shotgun (WGS) entry which is preliminary data.</text>
</comment>
<dbReference type="PANTHER" id="PTHR47163:SF2">
    <property type="entry name" value="SI:DKEY-17M8.2"/>
    <property type="match status" value="1"/>
</dbReference>
<sequence>MDFTFKNISEFNDFFKDEKTCYEFLETQRWNGVPVCPHCATAKKPYTVKARGKFIDIPSYRCSERACSLPFTVRTGSIFEGSKVELRKWFQASYEISISKKGISSVELATRIGVSQKTAWFINHRLRAMLTETAPELLTGTIEVDETFVGGLEKNKHISEKVKRSKISRKLDEKIVTPKTMVLGILQRDGKVRTFVVPNRQADVLNPIMRANVETDSRIISDALASYVELRKDYNHISIKHTVGDYRTKGDEHTNNIEGYWSILKRGIIGTFHFVSPQHLQRYCDEFAHHYNTRTTTTQEKFLAAIKNAHGNRLKYRDLTPNQPKKKATLK</sequence>
<dbReference type="InterPro" id="IPR053164">
    <property type="entry name" value="IS1016-like_transposase"/>
</dbReference>
<protein>
    <recommendedName>
        <fullName evidence="1">ISXO2-like transposase domain-containing protein</fullName>
    </recommendedName>
</protein>
<dbReference type="AlphaFoldDB" id="A0A2S7SYW6"/>
<dbReference type="SMART" id="SM01126">
    <property type="entry name" value="DDE_Tnp_IS1595"/>
    <property type="match status" value="1"/>
</dbReference>
<organism evidence="2 3">
    <name type="scientific">Flavipsychrobacter stenotrophus</name>
    <dbReference type="NCBI Taxonomy" id="2077091"/>
    <lineage>
        <taxon>Bacteria</taxon>
        <taxon>Pseudomonadati</taxon>
        <taxon>Bacteroidota</taxon>
        <taxon>Chitinophagia</taxon>
        <taxon>Chitinophagales</taxon>
        <taxon>Chitinophagaceae</taxon>
        <taxon>Flavipsychrobacter</taxon>
    </lineage>
</organism>
<evidence type="ECO:0000313" key="2">
    <source>
        <dbReference type="EMBL" id="PQJ11716.1"/>
    </source>
</evidence>
<dbReference type="EMBL" id="PPSL01000002">
    <property type="protein sequence ID" value="PQJ11716.1"/>
    <property type="molecule type" value="Genomic_DNA"/>
</dbReference>